<dbReference type="PaxDb" id="55529-EKX50443"/>
<dbReference type="AlphaFoldDB" id="L1JQS8"/>
<evidence type="ECO:0000313" key="3">
    <source>
        <dbReference type="Proteomes" id="UP000011087"/>
    </source>
</evidence>
<gene>
    <name evidence="1" type="ORF">GUITHDRAFT_103677</name>
</gene>
<protein>
    <submittedName>
        <fullName evidence="1 2">Uncharacterized protein</fullName>
    </submittedName>
</protein>
<dbReference type="EnsemblProtists" id="EKX50443">
    <property type="protein sequence ID" value="EKX50443"/>
    <property type="gene ID" value="GUITHDRAFT_103677"/>
</dbReference>
<accession>L1JQS8</accession>
<reference evidence="2" key="3">
    <citation type="submission" date="2016-03" db="UniProtKB">
        <authorList>
            <consortium name="EnsemblProtists"/>
        </authorList>
    </citation>
    <scope>IDENTIFICATION</scope>
</reference>
<evidence type="ECO:0000313" key="1">
    <source>
        <dbReference type="EMBL" id="EKX50443.1"/>
    </source>
</evidence>
<dbReference type="KEGG" id="gtt:GUITHDRAFT_103677"/>
<sequence>MKRSILSTLRSETSMQHAIRRSALVEIIRRSILEYGLRASNKVFYAEEFEKLQSDGSRDFLSGSSSLDLSAVPLPHETSNMWVACAATRAQHGEQVAAENNVGQSRRVLGMIAVTVIAASIHPGFRPDSAGLELRHFYVRRDARRAEGSAA</sequence>
<reference evidence="1 3" key="1">
    <citation type="journal article" date="2012" name="Nature">
        <title>Algal genomes reveal evolutionary mosaicism and the fate of nucleomorphs.</title>
        <authorList>
            <consortium name="DOE Joint Genome Institute"/>
            <person name="Curtis B.A."/>
            <person name="Tanifuji G."/>
            <person name="Burki F."/>
            <person name="Gruber A."/>
            <person name="Irimia M."/>
            <person name="Maruyama S."/>
            <person name="Arias M.C."/>
            <person name="Ball S.G."/>
            <person name="Gile G.H."/>
            <person name="Hirakawa Y."/>
            <person name="Hopkins J.F."/>
            <person name="Kuo A."/>
            <person name="Rensing S.A."/>
            <person name="Schmutz J."/>
            <person name="Symeonidi A."/>
            <person name="Elias M."/>
            <person name="Eveleigh R.J."/>
            <person name="Herman E.K."/>
            <person name="Klute M.J."/>
            <person name="Nakayama T."/>
            <person name="Obornik M."/>
            <person name="Reyes-Prieto A."/>
            <person name="Armbrust E.V."/>
            <person name="Aves S.J."/>
            <person name="Beiko R.G."/>
            <person name="Coutinho P."/>
            <person name="Dacks J.B."/>
            <person name="Durnford D.G."/>
            <person name="Fast N.M."/>
            <person name="Green B.R."/>
            <person name="Grisdale C.J."/>
            <person name="Hempel F."/>
            <person name="Henrissat B."/>
            <person name="Hoppner M.P."/>
            <person name="Ishida K."/>
            <person name="Kim E."/>
            <person name="Koreny L."/>
            <person name="Kroth P.G."/>
            <person name="Liu Y."/>
            <person name="Malik S.B."/>
            <person name="Maier U.G."/>
            <person name="McRose D."/>
            <person name="Mock T."/>
            <person name="Neilson J.A."/>
            <person name="Onodera N.T."/>
            <person name="Poole A.M."/>
            <person name="Pritham E.J."/>
            <person name="Richards T.A."/>
            <person name="Rocap G."/>
            <person name="Roy S.W."/>
            <person name="Sarai C."/>
            <person name="Schaack S."/>
            <person name="Shirato S."/>
            <person name="Slamovits C.H."/>
            <person name="Spencer D.F."/>
            <person name="Suzuki S."/>
            <person name="Worden A.Z."/>
            <person name="Zauner S."/>
            <person name="Barry K."/>
            <person name="Bell C."/>
            <person name="Bharti A.K."/>
            <person name="Crow J.A."/>
            <person name="Grimwood J."/>
            <person name="Kramer R."/>
            <person name="Lindquist E."/>
            <person name="Lucas S."/>
            <person name="Salamov A."/>
            <person name="McFadden G.I."/>
            <person name="Lane C.E."/>
            <person name="Keeling P.J."/>
            <person name="Gray M.W."/>
            <person name="Grigoriev I.V."/>
            <person name="Archibald J.M."/>
        </authorList>
    </citation>
    <scope>NUCLEOTIDE SEQUENCE</scope>
    <source>
        <strain evidence="1 3">CCMP2712</strain>
    </source>
</reference>
<dbReference type="GeneID" id="17307165"/>
<reference evidence="3" key="2">
    <citation type="submission" date="2012-11" db="EMBL/GenBank/DDBJ databases">
        <authorList>
            <person name="Kuo A."/>
            <person name="Curtis B.A."/>
            <person name="Tanifuji G."/>
            <person name="Burki F."/>
            <person name="Gruber A."/>
            <person name="Irimia M."/>
            <person name="Maruyama S."/>
            <person name="Arias M.C."/>
            <person name="Ball S.G."/>
            <person name="Gile G.H."/>
            <person name="Hirakawa Y."/>
            <person name="Hopkins J.F."/>
            <person name="Rensing S.A."/>
            <person name="Schmutz J."/>
            <person name="Symeonidi A."/>
            <person name="Elias M."/>
            <person name="Eveleigh R.J."/>
            <person name="Herman E.K."/>
            <person name="Klute M.J."/>
            <person name="Nakayama T."/>
            <person name="Obornik M."/>
            <person name="Reyes-Prieto A."/>
            <person name="Armbrust E.V."/>
            <person name="Aves S.J."/>
            <person name="Beiko R.G."/>
            <person name="Coutinho P."/>
            <person name="Dacks J.B."/>
            <person name="Durnford D.G."/>
            <person name="Fast N.M."/>
            <person name="Green B.R."/>
            <person name="Grisdale C."/>
            <person name="Hempe F."/>
            <person name="Henrissat B."/>
            <person name="Hoppner M.P."/>
            <person name="Ishida K.-I."/>
            <person name="Kim E."/>
            <person name="Koreny L."/>
            <person name="Kroth P.G."/>
            <person name="Liu Y."/>
            <person name="Malik S.-B."/>
            <person name="Maier U.G."/>
            <person name="McRose D."/>
            <person name="Mock T."/>
            <person name="Neilson J.A."/>
            <person name="Onodera N.T."/>
            <person name="Poole A.M."/>
            <person name="Pritham E.J."/>
            <person name="Richards T.A."/>
            <person name="Rocap G."/>
            <person name="Roy S.W."/>
            <person name="Sarai C."/>
            <person name="Schaack S."/>
            <person name="Shirato S."/>
            <person name="Slamovits C.H."/>
            <person name="Spencer D.F."/>
            <person name="Suzuki S."/>
            <person name="Worden A.Z."/>
            <person name="Zauner S."/>
            <person name="Barry K."/>
            <person name="Bell C."/>
            <person name="Bharti A.K."/>
            <person name="Crow J.A."/>
            <person name="Grimwood J."/>
            <person name="Kramer R."/>
            <person name="Lindquist E."/>
            <person name="Lucas S."/>
            <person name="Salamov A."/>
            <person name="McFadden G.I."/>
            <person name="Lane C.E."/>
            <person name="Keeling P.J."/>
            <person name="Gray M.W."/>
            <person name="Grigoriev I.V."/>
            <person name="Archibald J.M."/>
        </authorList>
    </citation>
    <scope>NUCLEOTIDE SEQUENCE</scope>
    <source>
        <strain evidence="3">CCMP2712</strain>
    </source>
</reference>
<organism evidence="1">
    <name type="scientific">Guillardia theta (strain CCMP2712)</name>
    <name type="common">Cryptophyte</name>
    <dbReference type="NCBI Taxonomy" id="905079"/>
    <lineage>
        <taxon>Eukaryota</taxon>
        <taxon>Cryptophyceae</taxon>
        <taxon>Pyrenomonadales</taxon>
        <taxon>Geminigeraceae</taxon>
        <taxon>Guillardia</taxon>
    </lineage>
</organism>
<dbReference type="HOGENOM" id="CLU_1734948_0_0_1"/>
<proteinExistence type="predicted"/>
<evidence type="ECO:0000313" key="2">
    <source>
        <dbReference type="EnsemblProtists" id="EKX50443"/>
    </source>
</evidence>
<dbReference type="RefSeq" id="XP_005837423.1">
    <property type="nucleotide sequence ID" value="XM_005837366.1"/>
</dbReference>
<dbReference type="Proteomes" id="UP000011087">
    <property type="component" value="Unassembled WGS sequence"/>
</dbReference>
<dbReference type="EMBL" id="JH992978">
    <property type="protein sequence ID" value="EKX50443.1"/>
    <property type="molecule type" value="Genomic_DNA"/>
</dbReference>
<name>L1JQS8_GUITC</name>
<keyword evidence="3" id="KW-1185">Reference proteome</keyword>